<proteinExistence type="predicted"/>
<dbReference type="Proteomes" id="UP000199120">
    <property type="component" value="Unassembled WGS sequence"/>
</dbReference>
<dbReference type="RefSeq" id="WP_090548752.1">
    <property type="nucleotide sequence ID" value="NZ_FNSR01000002.1"/>
</dbReference>
<dbReference type="EMBL" id="FOAJ01000027">
    <property type="protein sequence ID" value="SEM11673.1"/>
    <property type="molecule type" value="Genomic_DNA"/>
</dbReference>
<name>A0A1H7VQX9_9BURK</name>
<gene>
    <name evidence="1" type="ORF">SAMN05192542_1273</name>
</gene>
<dbReference type="AlphaFoldDB" id="A0A1H7VQX9"/>
<reference evidence="2" key="1">
    <citation type="submission" date="2016-10" db="EMBL/GenBank/DDBJ databases">
        <authorList>
            <person name="Varghese N."/>
            <person name="Submissions S."/>
        </authorList>
    </citation>
    <scope>NUCLEOTIDE SEQUENCE [LARGE SCALE GENOMIC DNA]</scope>
    <source>
        <strain evidence="2">LMG 26416</strain>
    </source>
</reference>
<evidence type="ECO:0000313" key="2">
    <source>
        <dbReference type="Proteomes" id="UP000199120"/>
    </source>
</evidence>
<protein>
    <submittedName>
        <fullName evidence="1">Uncharacterized protein</fullName>
    </submittedName>
</protein>
<evidence type="ECO:0000313" key="1">
    <source>
        <dbReference type="EMBL" id="SEM11673.1"/>
    </source>
</evidence>
<accession>A0A1H7VQX9</accession>
<sequence>MNHRQRDERLHHADHLRARALHDLARAREALALIRDIAECPPVADSLPNIARVARAALAGATPPDPCFLHGEEHQERMP</sequence>
<keyword evidence="2" id="KW-1185">Reference proteome</keyword>
<organism evidence="1 2">
    <name type="scientific">Paraburkholderia caballeronis</name>
    <dbReference type="NCBI Taxonomy" id="416943"/>
    <lineage>
        <taxon>Bacteria</taxon>
        <taxon>Pseudomonadati</taxon>
        <taxon>Pseudomonadota</taxon>
        <taxon>Betaproteobacteria</taxon>
        <taxon>Burkholderiales</taxon>
        <taxon>Burkholderiaceae</taxon>
        <taxon>Paraburkholderia</taxon>
    </lineage>
</organism>